<evidence type="ECO:0000313" key="3">
    <source>
        <dbReference type="Proteomes" id="UP001107558"/>
    </source>
</evidence>
<keyword evidence="1" id="KW-0732">Signal</keyword>
<dbReference type="OrthoDB" id="10051804at2759"/>
<reference evidence="2" key="1">
    <citation type="submission" date="2021-03" db="EMBL/GenBank/DDBJ databases">
        <title>Chromosome level genome of the anhydrobiotic midge Polypedilum vanderplanki.</title>
        <authorList>
            <person name="Yoshida Y."/>
            <person name="Kikawada T."/>
            <person name="Gusev O."/>
        </authorList>
    </citation>
    <scope>NUCLEOTIDE SEQUENCE</scope>
    <source>
        <strain evidence="2">NIAS01</strain>
        <tissue evidence="2">Whole body or cell culture</tissue>
    </source>
</reference>
<accession>A0A9J6C4V5</accession>
<sequence>MHNKFIAPIWISFISVLTQGLGEKTNIEIVCGHADKLFERCFSNSDLHNASKIYLSQRKIPYNNEDIVGHCRVFERGLQCYNEYTETCMGAMDKRLINGEVEPAKNFYSMLCKDDKFKEDYLTHRNCFRHIEKDFEECTKHYQQVIESEFTRTEREKKSNINVQYMHFCW</sequence>
<proteinExistence type="predicted"/>
<feature type="signal peptide" evidence="1">
    <location>
        <begin position="1"/>
        <end position="22"/>
    </location>
</feature>
<evidence type="ECO:0000313" key="2">
    <source>
        <dbReference type="EMBL" id="KAG5677169.1"/>
    </source>
</evidence>
<name>A0A9J6C4V5_POLVA</name>
<dbReference type="AlphaFoldDB" id="A0A9J6C4V5"/>
<dbReference type="EMBL" id="JADBJN010000002">
    <property type="protein sequence ID" value="KAG5677169.1"/>
    <property type="molecule type" value="Genomic_DNA"/>
</dbReference>
<evidence type="ECO:0000256" key="1">
    <source>
        <dbReference type="SAM" id="SignalP"/>
    </source>
</evidence>
<dbReference type="Proteomes" id="UP001107558">
    <property type="component" value="Chromosome 2"/>
</dbReference>
<gene>
    <name evidence="2" type="ORF">PVAND_006950</name>
</gene>
<organism evidence="2 3">
    <name type="scientific">Polypedilum vanderplanki</name>
    <name type="common">Sleeping chironomid midge</name>
    <dbReference type="NCBI Taxonomy" id="319348"/>
    <lineage>
        <taxon>Eukaryota</taxon>
        <taxon>Metazoa</taxon>
        <taxon>Ecdysozoa</taxon>
        <taxon>Arthropoda</taxon>
        <taxon>Hexapoda</taxon>
        <taxon>Insecta</taxon>
        <taxon>Pterygota</taxon>
        <taxon>Neoptera</taxon>
        <taxon>Endopterygota</taxon>
        <taxon>Diptera</taxon>
        <taxon>Nematocera</taxon>
        <taxon>Chironomoidea</taxon>
        <taxon>Chironomidae</taxon>
        <taxon>Chironominae</taxon>
        <taxon>Polypedilum</taxon>
        <taxon>Polypedilum</taxon>
    </lineage>
</organism>
<dbReference type="PANTHER" id="PTHR33964">
    <property type="entry name" value="RE45066P-RELATED"/>
    <property type="match status" value="1"/>
</dbReference>
<protein>
    <recommendedName>
        <fullName evidence="4">DUF19 domain-containing protein</fullName>
    </recommendedName>
</protein>
<dbReference type="PANTHER" id="PTHR33964:SF2">
    <property type="entry name" value="IP09356P"/>
    <property type="match status" value="1"/>
</dbReference>
<comment type="caution">
    <text evidence="2">The sequence shown here is derived from an EMBL/GenBank/DDBJ whole genome shotgun (WGS) entry which is preliminary data.</text>
</comment>
<keyword evidence="3" id="KW-1185">Reference proteome</keyword>
<feature type="chain" id="PRO_5039929178" description="DUF19 domain-containing protein" evidence="1">
    <location>
        <begin position="23"/>
        <end position="170"/>
    </location>
</feature>
<evidence type="ECO:0008006" key="4">
    <source>
        <dbReference type="Google" id="ProtNLM"/>
    </source>
</evidence>